<feature type="signal peptide" evidence="16">
    <location>
        <begin position="1"/>
        <end position="18"/>
    </location>
</feature>
<dbReference type="PANTHER" id="PTHR21581:SF6">
    <property type="entry name" value="TRAFFICKING PROTEIN PARTICLE COMPLEX SUBUNIT 12"/>
    <property type="match status" value="1"/>
</dbReference>
<evidence type="ECO:0000256" key="6">
    <source>
        <dbReference type="ARBA" id="ARBA00022670"/>
    </source>
</evidence>
<feature type="active site" evidence="13">
    <location>
        <position position="118"/>
    </location>
</feature>
<keyword evidence="5" id="KW-0121">Carboxypeptidase</keyword>
<dbReference type="UniPathway" id="UPA00219"/>
<keyword evidence="9" id="KW-0133">Cell shape</keyword>
<sequence length="381" mass="41421">MKSLIPFVLAVASSVAVAQAPQPPEVAARQYLLLDMTSNQVLAERDADTPTDPASLTKLMTAYIVFQALREKKLTLDGTLAVSQRAWDARKGGASVMFIDTTMRPKVDELLRGMIVQSGNDASVALAEGVGGTVEQFVAMMNRQAQAWGLKNTAFKNVEGMSEPGHKTSARDLSVVAAHIIRDFPEYYPYYSVKDFTFNKIRQDNRNMLLRRDPTVDGMKTGYTDAAGYCLVASAQRDFPNGKRRLLSIVLGTDSREARASESQKLLNWGYQAFDAVRLFEAGQSVSTGQVWKGVVNQAKLGAEGAVFVAVPKGEGGKLLTKIERTDPLVAPLNKGQRVGTLKVTTSTGTPVADVPLVVLEPVPVAGIFGRAWDSIRLWIK</sequence>
<keyword evidence="8" id="KW-0378">Hydrolase</keyword>
<evidence type="ECO:0000313" key="19">
    <source>
        <dbReference type="Proteomes" id="UP000295361"/>
    </source>
</evidence>
<evidence type="ECO:0000256" key="1">
    <source>
        <dbReference type="ARBA" id="ARBA00003217"/>
    </source>
</evidence>
<evidence type="ECO:0000256" key="14">
    <source>
        <dbReference type="PIRSR" id="PIRSR618044-2"/>
    </source>
</evidence>
<evidence type="ECO:0000256" key="10">
    <source>
        <dbReference type="ARBA" id="ARBA00022984"/>
    </source>
</evidence>
<dbReference type="InterPro" id="IPR018044">
    <property type="entry name" value="Peptidase_S11"/>
</dbReference>
<feature type="active site" description="Acyl-ester intermediate" evidence="13">
    <location>
        <position position="55"/>
    </location>
</feature>
<evidence type="ECO:0000259" key="17">
    <source>
        <dbReference type="SMART" id="SM00936"/>
    </source>
</evidence>
<evidence type="ECO:0000256" key="11">
    <source>
        <dbReference type="ARBA" id="ARBA00023316"/>
    </source>
</evidence>
<dbReference type="Pfam" id="PF00768">
    <property type="entry name" value="Peptidase_S11"/>
    <property type="match status" value="1"/>
</dbReference>
<feature type="active site" description="Proton acceptor" evidence="13">
    <location>
        <position position="58"/>
    </location>
</feature>
<reference evidence="18 19" key="1">
    <citation type="submission" date="2019-03" db="EMBL/GenBank/DDBJ databases">
        <title>Genomic Encyclopedia of Type Strains, Phase IV (KMG-IV): sequencing the most valuable type-strain genomes for metagenomic binning, comparative biology and taxonomic classification.</title>
        <authorList>
            <person name="Goeker M."/>
        </authorList>
    </citation>
    <scope>NUCLEOTIDE SEQUENCE [LARGE SCALE GENOMIC DNA]</scope>
    <source>
        <strain evidence="18 19">DSM 16998</strain>
    </source>
</reference>
<dbReference type="SUPFAM" id="SSF69189">
    <property type="entry name" value="Penicillin-binding protein associated domain"/>
    <property type="match status" value="1"/>
</dbReference>
<dbReference type="PANTHER" id="PTHR21581">
    <property type="entry name" value="D-ALANYL-D-ALANINE CARBOXYPEPTIDASE"/>
    <property type="match status" value="1"/>
</dbReference>
<keyword evidence="6" id="KW-0645">Protease</keyword>
<name>A0A4R6QQE1_9BURK</name>
<dbReference type="AlphaFoldDB" id="A0A4R6QQE1"/>
<dbReference type="InterPro" id="IPR012338">
    <property type="entry name" value="Beta-lactam/transpept-like"/>
</dbReference>
<dbReference type="Gene3D" id="2.60.410.10">
    <property type="entry name" value="D-Ala-D-Ala carboxypeptidase, C-terminal domain"/>
    <property type="match status" value="1"/>
</dbReference>
<dbReference type="InterPro" id="IPR012907">
    <property type="entry name" value="Peptidase_S11_C"/>
</dbReference>
<dbReference type="SUPFAM" id="SSF56601">
    <property type="entry name" value="beta-lactamase/transpeptidase-like"/>
    <property type="match status" value="1"/>
</dbReference>
<dbReference type="GO" id="GO:0009002">
    <property type="term" value="F:serine-type D-Ala-D-Ala carboxypeptidase activity"/>
    <property type="evidence" value="ECO:0007669"/>
    <property type="project" value="UniProtKB-EC"/>
</dbReference>
<comment type="pathway">
    <text evidence="2">Cell wall biogenesis; peptidoglycan biosynthesis.</text>
</comment>
<dbReference type="GO" id="GO:0008360">
    <property type="term" value="P:regulation of cell shape"/>
    <property type="evidence" value="ECO:0007669"/>
    <property type="project" value="UniProtKB-KW"/>
</dbReference>
<dbReference type="GO" id="GO:0006508">
    <property type="term" value="P:proteolysis"/>
    <property type="evidence" value="ECO:0007669"/>
    <property type="project" value="UniProtKB-KW"/>
</dbReference>
<feature type="binding site" evidence="14">
    <location>
        <position position="220"/>
    </location>
    <ligand>
        <name>substrate</name>
    </ligand>
</feature>
<keyword evidence="19" id="KW-1185">Reference proteome</keyword>
<evidence type="ECO:0000256" key="4">
    <source>
        <dbReference type="ARBA" id="ARBA00012448"/>
    </source>
</evidence>
<dbReference type="PRINTS" id="PR00725">
    <property type="entry name" value="DADACBPTASE1"/>
</dbReference>
<evidence type="ECO:0000256" key="9">
    <source>
        <dbReference type="ARBA" id="ARBA00022960"/>
    </source>
</evidence>
<keyword evidence="10" id="KW-0573">Peptidoglycan synthesis</keyword>
<evidence type="ECO:0000256" key="5">
    <source>
        <dbReference type="ARBA" id="ARBA00022645"/>
    </source>
</evidence>
<comment type="function">
    <text evidence="1">Removes C-terminal D-alanyl residues from sugar-peptide cell wall precursors.</text>
</comment>
<gene>
    <name evidence="18" type="ORF">DES47_102983</name>
</gene>
<dbReference type="InParanoid" id="A0A4R6QQE1"/>
<accession>A0A4R6QQE1</accession>
<dbReference type="InterPro" id="IPR037167">
    <property type="entry name" value="Peptidase_S11_C_sf"/>
</dbReference>
<evidence type="ECO:0000256" key="7">
    <source>
        <dbReference type="ARBA" id="ARBA00022729"/>
    </source>
</evidence>
<dbReference type="Pfam" id="PF07943">
    <property type="entry name" value="PBP5_C"/>
    <property type="match status" value="1"/>
</dbReference>
<organism evidence="18 19">
    <name type="scientific">Roseateles toxinivorans</name>
    <dbReference type="NCBI Taxonomy" id="270368"/>
    <lineage>
        <taxon>Bacteria</taxon>
        <taxon>Pseudomonadati</taxon>
        <taxon>Pseudomonadota</taxon>
        <taxon>Betaproteobacteria</taxon>
        <taxon>Burkholderiales</taxon>
        <taxon>Sphaerotilaceae</taxon>
        <taxon>Roseateles</taxon>
    </lineage>
</organism>
<evidence type="ECO:0000256" key="2">
    <source>
        <dbReference type="ARBA" id="ARBA00004752"/>
    </source>
</evidence>
<dbReference type="InterPro" id="IPR001967">
    <property type="entry name" value="Peptidase_S11_N"/>
</dbReference>
<keyword evidence="11" id="KW-0961">Cell wall biogenesis/degradation</keyword>
<dbReference type="GO" id="GO:0009252">
    <property type="term" value="P:peptidoglycan biosynthetic process"/>
    <property type="evidence" value="ECO:0007669"/>
    <property type="project" value="UniProtKB-UniPathway"/>
</dbReference>
<evidence type="ECO:0000256" key="13">
    <source>
        <dbReference type="PIRSR" id="PIRSR618044-1"/>
    </source>
</evidence>
<evidence type="ECO:0000313" key="18">
    <source>
        <dbReference type="EMBL" id="TDP73236.1"/>
    </source>
</evidence>
<dbReference type="EMBL" id="SNXS01000002">
    <property type="protein sequence ID" value="TDP73236.1"/>
    <property type="molecule type" value="Genomic_DNA"/>
</dbReference>
<feature type="domain" description="Peptidase S11 D-Ala-D-Ala carboxypeptidase A C-terminal" evidence="17">
    <location>
        <begin position="274"/>
        <end position="365"/>
    </location>
</feature>
<comment type="caution">
    <text evidence="18">The sequence shown here is derived from an EMBL/GenBank/DDBJ whole genome shotgun (WGS) entry which is preliminary data.</text>
</comment>
<evidence type="ECO:0000256" key="8">
    <source>
        <dbReference type="ARBA" id="ARBA00022801"/>
    </source>
</evidence>
<dbReference type="GO" id="GO:0071555">
    <property type="term" value="P:cell wall organization"/>
    <property type="evidence" value="ECO:0007669"/>
    <property type="project" value="UniProtKB-KW"/>
</dbReference>
<dbReference type="SMART" id="SM00936">
    <property type="entry name" value="PBP5_C"/>
    <property type="match status" value="1"/>
</dbReference>
<dbReference type="Proteomes" id="UP000295361">
    <property type="component" value="Unassembled WGS sequence"/>
</dbReference>
<keyword evidence="7 16" id="KW-0732">Signal</keyword>
<protein>
    <recommendedName>
        <fullName evidence="4">serine-type D-Ala-D-Ala carboxypeptidase</fullName>
        <ecNumber evidence="4">3.4.16.4</ecNumber>
    </recommendedName>
</protein>
<evidence type="ECO:0000256" key="12">
    <source>
        <dbReference type="ARBA" id="ARBA00034000"/>
    </source>
</evidence>
<proteinExistence type="inferred from homology"/>
<evidence type="ECO:0000256" key="3">
    <source>
        <dbReference type="ARBA" id="ARBA00007164"/>
    </source>
</evidence>
<dbReference type="FunCoup" id="A0A4R6QQE1">
    <property type="interactions" value="582"/>
</dbReference>
<comment type="catalytic activity">
    <reaction evidence="12">
        <text>Preferential cleavage: (Ac)2-L-Lys-D-Ala-|-D-Ala. Also transpeptidation of peptidyl-alanyl moieties that are N-acyl substituents of D-alanine.</text>
        <dbReference type="EC" id="3.4.16.4"/>
    </reaction>
</comment>
<evidence type="ECO:0000256" key="16">
    <source>
        <dbReference type="SAM" id="SignalP"/>
    </source>
</evidence>
<dbReference type="Gene3D" id="3.40.710.10">
    <property type="entry name" value="DD-peptidase/beta-lactamase superfamily"/>
    <property type="match status" value="1"/>
</dbReference>
<dbReference type="InterPro" id="IPR015956">
    <property type="entry name" value="Peniciliin-bd_prot_C_sf"/>
</dbReference>
<feature type="chain" id="PRO_5020665174" description="serine-type D-Ala-D-Ala carboxypeptidase" evidence="16">
    <location>
        <begin position="19"/>
        <end position="381"/>
    </location>
</feature>
<dbReference type="RefSeq" id="WP_133700631.1">
    <property type="nucleotide sequence ID" value="NZ_SNXS01000002.1"/>
</dbReference>
<dbReference type="OrthoDB" id="9795979at2"/>
<comment type="similarity">
    <text evidence="3 15">Belongs to the peptidase S11 family.</text>
</comment>
<dbReference type="EC" id="3.4.16.4" evidence="4"/>
<evidence type="ECO:0000256" key="15">
    <source>
        <dbReference type="RuleBase" id="RU004016"/>
    </source>
</evidence>